<comment type="caution">
    <text evidence="2">The sequence shown here is derived from an EMBL/GenBank/DDBJ whole genome shotgun (WGS) entry which is preliminary data.</text>
</comment>
<feature type="compositionally biased region" description="Acidic residues" evidence="1">
    <location>
        <begin position="57"/>
        <end position="72"/>
    </location>
</feature>
<evidence type="ECO:0000256" key="1">
    <source>
        <dbReference type="SAM" id="MobiDB-lite"/>
    </source>
</evidence>
<name>A0A699JJN6_TANCI</name>
<accession>A0A699JJN6</accession>
<organism evidence="2">
    <name type="scientific">Tanacetum cinerariifolium</name>
    <name type="common">Dalmatian daisy</name>
    <name type="synonym">Chrysanthemum cinerariifolium</name>
    <dbReference type="NCBI Taxonomy" id="118510"/>
    <lineage>
        <taxon>Eukaryota</taxon>
        <taxon>Viridiplantae</taxon>
        <taxon>Streptophyta</taxon>
        <taxon>Embryophyta</taxon>
        <taxon>Tracheophyta</taxon>
        <taxon>Spermatophyta</taxon>
        <taxon>Magnoliopsida</taxon>
        <taxon>eudicotyledons</taxon>
        <taxon>Gunneridae</taxon>
        <taxon>Pentapetalae</taxon>
        <taxon>asterids</taxon>
        <taxon>campanulids</taxon>
        <taxon>Asterales</taxon>
        <taxon>Asteraceae</taxon>
        <taxon>Asteroideae</taxon>
        <taxon>Anthemideae</taxon>
        <taxon>Anthemidinae</taxon>
        <taxon>Tanacetum</taxon>
    </lineage>
</organism>
<dbReference type="AlphaFoldDB" id="A0A699JJN6"/>
<dbReference type="EMBL" id="BKCJ010420973">
    <property type="protein sequence ID" value="GFA42076.1"/>
    <property type="molecule type" value="Genomic_DNA"/>
</dbReference>
<feature type="compositionally biased region" description="Acidic residues" evidence="1">
    <location>
        <begin position="84"/>
        <end position="93"/>
    </location>
</feature>
<feature type="non-terminal residue" evidence="2">
    <location>
        <position position="1"/>
    </location>
</feature>
<gene>
    <name evidence="2" type="ORF">Tci_614048</name>
</gene>
<sequence length="129" mass="14959">KPKEARHNFTALTLVDQTFSQDDEDNEEVSDKNNDSKETKSDNDIDDLTHPNLSTDVAEDQEEEKADEEEESFDQRVSTPPDYELTDEEENKEGDDKDKEGAQEQEDEDDLYIFVNINLERSDAHQTWC</sequence>
<reference evidence="2" key="1">
    <citation type="journal article" date="2019" name="Sci. Rep.">
        <title>Draft genome of Tanacetum cinerariifolium, the natural source of mosquito coil.</title>
        <authorList>
            <person name="Yamashiro T."/>
            <person name="Shiraishi A."/>
            <person name="Satake H."/>
            <person name="Nakayama K."/>
        </authorList>
    </citation>
    <scope>NUCLEOTIDE SEQUENCE</scope>
</reference>
<protein>
    <submittedName>
        <fullName evidence="2">Uncharacterized protein</fullName>
    </submittedName>
</protein>
<evidence type="ECO:0000313" key="2">
    <source>
        <dbReference type="EMBL" id="GFA42076.1"/>
    </source>
</evidence>
<feature type="region of interest" description="Disordered" evidence="1">
    <location>
        <begin position="1"/>
        <end position="111"/>
    </location>
</feature>
<proteinExistence type="predicted"/>
<feature type="compositionally biased region" description="Basic and acidic residues" evidence="1">
    <location>
        <begin position="29"/>
        <end position="49"/>
    </location>
</feature>